<gene>
    <name evidence="7" type="ORF">QTG54_006149</name>
</gene>
<feature type="compositionally biased region" description="Polar residues" evidence="5">
    <location>
        <begin position="481"/>
        <end position="495"/>
    </location>
</feature>
<sequence>MTLNDTISAAQSPTNNQQHANGQDHQSLHSPTSPIAINHQSSSEDNSVSTPPVTESQATAITSNRTSSTTIINNTCTTTNNNDSTIHTNNKNNDNSSSSSVIKPQSKESIQHLEFSSHSFSVPSITKKSTSNSYQYDDDDFGGGGTALSFGIGPSLETLKEEVESTEQGQEPDDEEDKKQQQQPTAPPKALNPNAQWLYKQCSTAKSKMEYPHSTLHLSTKILMAIRQHYSSSNYNSDTDEDERIQTIQSLLFKLIDEGKKRDLQFVLDVGSKSLELYEDCCCVEGLTVDALRDVAVACGDDVVELDCGGNGNNNDGLKADDISMGGNATTPKKDVNGQSNQNGNEDSRGSSTPATAAESTPSPQKRRGEEEGNNNNIAMSSSTTTPASLMRKNIRSRRKKRTSGRVNDIPNTKERTKENTTINTDGKPRADFHIQNNDDDELNMQEDDDNEKWSFLSSAQNQAAESNNSVDHGDEEERQPQSPIRTRGMQQSLEFTAEEEEEEDGNDNDVEVMQEDSESVEKELEVSKNEVENCDDEEEKDSGNNTADYDGDVQEAAESVAKELAVSSRNVLENRDEEKVDDDINDGNDSLVQTATLSFDHPNDTSNDEETRSNNGAEEALSVNEIPPPLEPADSDDESKFSQGESDLIDEVKLSSRKRSERRELVRIMFTGVTPTRRHMQMIETIGAEIVESIEKAHTVTHVIVTDGRAKLRRTPKLMICICKTSNILSTEWLEQSANEQKVLDAAPFLWVNDKEAESKYNFSMKDTEQNGVLARKHRGGVFGGYYFYICSGIAGNRAPSLKEFKLIIEAAGGHLLNSLAPSEILDPLKTVILTSDPPAPSQLNERGVKNIAKCGGKLETTSWLFHSIITQTNSIYEDDDTVESVSTPGSRVSHVEVASPLPKKPQGAPIPSSDGCNQITTRDNFLSNNQAMSLMETLESSGDEAFILVHRLWQNYFNEGVKLSKTPRKVSSKPTRRLRGRTHSLSPMVGATAASTNEKNGSAPKKESILHENPYITWEAIVLFTLRIRARELEAYKSLVSDNSVPAGLHVSSPIAIQAKGKALSLLVSSDGVEIFGTLQDVFSLHQNRSSGMIPEPVVSSFALMAIEAVSAMHACGVVHNNIGINSFLVAKRVEKNAQQDEWFLQIIGFGDKSIVLTCHEHDCKQTHYEHDYNCLANIIHQLLTGGIGITFTMNRDGSVEVASKQFISGNLFLRGALSWCALMDALLGIGDVRKSDTTDQFRLAYPVNLLQLANEDDAPNKRLYQFGWSSRMLQELLSTQNDGLFTFLEALCTLNSRFVLPNVNLESFACSPSPDNQTFEFATQLRIAKENEGLRHEFAQKEAKLETNALALEERESHHRGRAAQLEVDLQNNDRLHKSISKREREVQMREDQMAEKMSQEEERLNRMKQAILLKEQRLEERIRQLEE</sequence>
<dbReference type="Gene3D" id="1.10.510.10">
    <property type="entry name" value="Transferase(Phosphotransferase) domain 1"/>
    <property type="match status" value="1"/>
</dbReference>
<feature type="compositionally biased region" description="Acidic residues" evidence="5">
    <location>
        <begin position="497"/>
        <end position="519"/>
    </location>
</feature>
<evidence type="ECO:0000256" key="5">
    <source>
        <dbReference type="SAM" id="MobiDB-lite"/>
    </source>
</evidence>
<feature type="compositionally biased region" description="Polar residues" evidence="5">
    <location>
        <begin position="378"/>
        <end position="388"/>
    </location>
</feature>
<dbReference type="InterPro" id="IPR011009">
    <property type="entry name" value="Kinase-like_dom_sf"/>
</dbReference>
<dbReference type="SUPFAM" id="SSF56112">
    <property type="entry name" value="Protein kinase-like (PK-like)"/>
    <property type="match status" value="1"/>
</dbReference>
<dbReference type="PROSITE" id="PS50172">
    <property type="entry name" value="BRCT"/>
    <property type="match status" value="1"/>
</dbReference>
<dbReference type="GO" id="GO:0006974">
    <property type="term" value="P:DNA damage response"/>
    <property type="evidence" value="ECO:0007669"/>
    <property type="project" value="UniProtKB-KW"/>
</dbReference>
<feature type="region of interest" description="Disordered" evidence="5">
    <location>
        <begin position="1"/>
        <end position="66"/>
    </location>
</feature>
<evidence type="ECO:0000256" key="2">
    <source>
        <dbReference type="ARBA" id="ARBA00022763"/>
    </source>
</evidence>
<feature type="region of interest" description="Disordered" evidence="5">
    <location>
        <begin position="310"/>
        <end position="655"/>
    </location>
</feature>
<feature type="compositionally biased region" description="Polar residues" evidence="5">
    <location>
        <begin position="114"/>
        <end position="135"/>
    </location>
</feature>
<feature type="region of interest" description="Disordered" evidence="5">
    <location>
        <begin position="160"/>
        <end position="193"/>
    </location>
</feature>
<evidence type="ECO:0000256" key="1">
    <source>
        <dbReference type="ARBA" id="ARBA00004123"/>
    </source>
</evidence>
<accession>A0AAD8YC49</accession>
<feature type="compositionally biased region" description="Acidic residues" evidence="5">
    <location>
        <begin position="438"/>
        <end position="451"/>
    </location>
</feature>
<feature type="region of interest" description="Disordered" evidence="5">
    <location>
        <begin position="883"/>
        <end position="918"/>
    </location>
</feature>
<keyword evidence="4" id="KW-0175">Coiled coil</keyword>
<dbReference type="PANTHER" id="PTHR23196">
    <property type="entry name" value="PAX TRANSCRIPTION ACTIVATION DOMAIN INTERACTING PROTEIN"/>
    <property type="match status" value="1"/>
</dbReference>
<evidence type="ECO:0000256" key="3">
    <source>
        <dbReference type="ARBA" id="ARBA00023242"/>
    </source>
</evidence>
<evidence type="ECO:0000256" key="4">
    <source>
        <dbReference type="SAM" id="Coils"/>
    </source>
</evidence>
<feature type="compositionally biased region" description="Polar residues" evidence="5">
    <location>
        <begin position="327"/>
        <end position="364"/>
    </location>
</feature>
<name>A0AAD8YC49_9STRA</name>
<feature type="region of interest" description="Disordered" evidence="5">
    <location>
        <begin position="968"/>
        <end position="1007"/>
    </location>
</feature>
<dbReference type="Proteomes" id="UP001224775">
    <property type="component" value="Unassembled WGS sequence"/>
</dbReference>
<feature type="region of interest" description="Disordered" evidence="5">
    <location>
        <begin position="79"/>
        <end position="138"/>
    </location>
</feature>
<dbReference type="InterPro" id="IPR001357">
    <property type="entry name" value="BRCT_dom"/>
</dbReference>
<dbReference type="CDD" id="cd17744">
    <property type="entry name" value="BRCT_MDC1_rpt1"/>
    <property type="match status" value="1"/>
</dbReference>
<dbReference type="Pfam" id="PF16770">
    <property type="entry name" value="RTT107_BRCT_5"/>
    <property type="match status" value="1"/>
</dbReference>
<dbReference type="PANTHER" id="PTHR23196:SF1">
    <property type="entry name" value="PAX-INTERACTING PROTEIN 1"/>
    <property type="match status" value="1"/>
</dbReference>
<dbReference type="InterPro" id="IPR051579">
    <property type="entry name" value="DDR_Transcriptional_Reg"/>
</dbReference>
<feature type="compositionally biased region" description="Polar residues" evidence="5">
    <location>
        <begin position="588"/>
        <end position="598"/>
    </location>
</feature>
<feature type="compositionally biased region" description="Basic and acidic residues" evidence="5">
    <location>
        <begin position="520"/>
        <end position="532"/>
    </location>
</feature>
<feature type="coiled-coil region" evidence="4">
    <location>
        <begin position="1394"/>
        <end position="1421"/>
    </location>
</feature>
<feature type="domain" description="BRCT" evidence="6">
    <location>
        <begin position="666"/>
        <end position="752"/>
    </location>
</feature>
<feature type="non-terminal residue" evidence="7">
    <location>
        <position position="1431"/>
    </location>
</feature>
<feature type="compositionally biased region" description="Basic residues" evidence="5">
    <location>
        <begin position="968"/>
        <end position="984"/>
    </location>
</feature>
<dbReference type="EMBL" id="JATAAI010000009">
    <property type="protein sequence ID" value="KAK1743528.1"/>
    <property type="molecule type" value="Genomic_DNA"/>
</dbReference>
<keyword evidence="8" id="KW-1185">Reference proteome</keyword>
<evidence type="ECO:0000313" key="8">
    <source>
        <dbReference type="Proteomes" id="UP001224775"/>
    </source>
</evidence>
<feature type="compositionally biased region" description="Polar residues" evidence="5">
    <location>
        <begin position="1"/>
        <end position="58"/>
    </location>
</feature>
<protein>
    <recommendedName>
        <fullName evidence="6">BRCT domain-containing protein</fullName>
    </recommendedName>
</protein>
<feature type="compositionally biased region" description="Basic residues" evidence="5">
    <location>
        <begin position="393"/>
        <end position="404"/>
    </location>
</feature>
<reference evidence="7" key="1">
    <citation type="submission" date="2023-06" db="EMBL/GenBank/DDBJ databases">
        <title>Survivors Of The Sea: Transcriptome response of Skeletonema marinoi to long-term dormancy.</title>
        <authorList>
            <person name="Pinder M.I.M."/>
            <person name="Kourtchenko O."/>
            <person name="Robertson E.K."/>
            <person name="Larsson T."/>
            <person name="Maumus F."/>
            <person name="Osuna-Cruz C.M."/>
            <person name="Vancaester E."/>
            <person name="Stenow R."/>
            <person name="Vandepoele K."/>
            <person name="Ploug H."/>
            <person name="Bruchert V."/>
            <person name="Godhe A."/>
            <person name="Topel M."/>
        </authorList>
    </citation>
    <scope>NUCLEOTIDE SEQUENCE</scope>
    <source>
        <strain evidence="7">R05AC</strain>
    </source>
</reference>
<keyword evidence="2" id="KW-0227">DNA damage</keyword>
<comment type="subcellular location">
    <subcellularLocation>
        <location evidence="1">Nucleus</location>
    </subcellularLocation>
</comment>
<organism evidence="7 8">
    <name type="scientific">Skeletonema marinoi</name>
    <dbReference type="NCBI Taxonomy" id="267567"/>
    <lineage>
        <taxon>Eukaryota</taxon>
        <taxon>Sar</taxon>
        <taxon>Stramenopiles</taxon>
        <taxon>Ochrophyta</taxon>
        <taxon>Bacillariophyta</taxon>
        <taxon>Coscinodiscophyceae</taxon>
        <taxon>Thalassiosirophycidae</taxon>
        <taxon>Thalassiosirales</taxon>
        <taxon>Skeletonemataceae</taxon>
        <taxon>Skeletonema</taxon>
        <taxon>Skeletonema marinoi-dohrnii complex</taxon>
    </lineage>
</organism>
<evidence type="ECO:0000259" key="6">
    <source>
        <dbReference type="PROSITE" id="PS50172"/>
    </source>
</evidence>
<evidence type="ECO:0000313" key="7">
    <source>
        <dbReference type="EMBL" id="KAK1743528.1"/>
    </source>
</evidence>
<feature type="compositionally biased region" description="Low complexity" evidence="5">
    <location>
        <begin position="79"/>
        <end position="100"/>
    </location>
</feature>
<dbReference type="GO" id="GO:0005634">
    <property type="term" value="C:nucleus"/>
    <property type="evidence" value="ECO:0007669"/>
    <property type="project" value="UniProtKB-SubCell"/>
</dbReference>
<dbReference type="InterPro" id="IPR036420">
    <property type="entry name" value="BRCT_dom_sf"/>
</dbReference>
<feature type="compositionally biased region" description="Polar residues" evidence="5">
    <location>
        <begin position="456"/>
        <end position="471"/>
    </location>
</feature>
<comment type="caution">
    <text evidence="7">The sequence shown here is derived from an EMBL/GenBank/DDBJ whole genome shotgun (WGS) entry which is preliminary data.</text>
</comment>
<proteinExistence type="predicted"/>
<dbReference type="SMART" id="SM00292">
    <property type="entry name" value="BRCT"/>
    <property type="match status" value="2"/>
</dbReference>
<dbReference type="SUPFAM" id="SSF52113">
    <property type="entry name" value="BRCT domain"/>
    <property type="match status" value="1"/>
</dbReference>
<dbReference type="Gene3D" id="3.40.50.10190">
    <property type="entry name" value="BRCT domain"/>
    <property type="match status" value="1"/>
</dbReference>
<keyword evidence="3" id="KW-0539">Nucleus</keyword>